<keyword evidence="1" id="KW-0472">Membrane</keyword>
<proteinExistence type="predicted"/>
<keyword evidence="1" id="KW-1133">Transmembrane helix</keyword>
<keyword evidence="1" id="KW-0812">Transmembrane</keyword>
<feature type="transmembrane region" description="Helical" evidence="1">
    <location>
        <begin position="12"/>
        <end position="37"/>
    </location>
</feature>
<organism evidence="2">
    <name type="scientific">marine metagenome</name>
    <dbReference type="NCBI Taxonomy" id="408172"/>
    <lineage>
        <taxon>unclassified sequences</taxon>
        <taxon>metagenomes</taxon>
        <taxon>ecological metagenomes</taxon>
    </lineage>
</organism>
<protein>
    <submittedName>
        <fullName evidence="2">Uncharacterized protein</fullName>
    </submittedName>
</protein>
<dbReference type="EMBL" id="UINC01001882">
    <property type="protein sequence ID" value="SUZ90290.1"/>
    <property type="molecule type" value="Genomic_DNA"/>
</dbReference>
<evidence type="ECO:0000313" key="2">
    <source>
        <dbReference type="EMBL" id="SUZ90290.1"/>
    </source>
</evidence>
<dbReference type="AlphaFoldDB" id="A0A381RF09"/>
<feature type="transmembrane region" description="Helical" evidence="1">
    <location>
        <begin position="43"/>
        <end position="62"/>
    </location>
</feature>
<evidence type="ECO:0000256" key="1">
    <source>
        <dbReference type="SAM" id="Phobius"/>
    </source>
</evidence>
<name>A0A381RF09_9ZZZZ</name>
<gene>
    <name evidence="2" type="ORF">METZ01_LOCUS43144</name>
</gene>
<reference evidence="2" key="1">
    <citation type="submission" date="2018-05" db="EMBL/GenBank/DDBJ databases">
        <authorList>
            <person name="Lanie J.A."/>
            <person name="Ng W.-L."/>
            <person name="Kazmierczak K.M."/>
            <person name="Andrzejewski T.M."/>
            <person name="Davidsen T.M."/>
            <person name="Wayne K.J."/>
            <person name="Tettelin H."/>
            <person name="Glass J.I."/>
            <person name="Rusch D."/>
            <person name="Podicherti R."/>
            <person name="Tsui H.-C.T."/>
            <person name="Winkler M.E."/>
        </authorList>
    </citation>
    <scope>NUCLEOTIDE SEQUENCE</scope>
</reference>
<sequence>MSLKVLTQLSHFITMMFGIALGMTLCILYQHMVQIIIFDLSPIILLIIFISGCLRVYTLFLWKKGNYNHKLLND</sequence>
<accession>A0A381RF09</accession>